<protein>
    <submittedName>
        <fullName evidence="2">Uncharacterized protein</fullName>
    </submittedName>
</protein>
<comment type="caution">
    <text evidence="2">The sequence shown here is derived from an EMBL/GenBank/DDBJ whole genome shotgun (WGS) entry which is preliminary data.</text>
</comment>
<evidence type="ECO:0000256" key="1">
    <source>
        <dbReference type="SAM" id="Coils"/>
    </source>
</evidence>
<feature type="coiled-coil region" evidence="1">
    <location>
        <begin position="123"/>
        <end position="157"/>
    </location>
</feature>
<keyword evidence="1" id="KW-0175">Coiled coil</keyword>
<name>A0AAW1QL52_9CHLO</name>
<evidence type="ECO:0000313" key="2">
    <source>
        <dbReference type="EMBL" id="KAK9822153.1"/>
    </source>
</evidence>
<keyword evidence="3" id="KW-1185">Reference proteome</keyword>
<gene>
    <name evidence="2" type="ORF">WJX81_000002</name>
</gene>
<proteinExistence type="predicted"/>
<organism evidence="2 3">
    <name type="scientific">Elliptochloris bilobata</name>
    <dbReference type="NCBI Taxonomy" id="381761"/>
    <lineage>
        <taxon>Eukaryota</taxon>
        <taxon>Viridiplantae</taxon>
        <taxon>Chlorophyta</taxon>
        <taxon>core chlorophytes</taxon>
        <taxon>Trebouxiophyceae</taxon>
        <taxon>Trebouxiophyceae incertae sedis</taxon>
        <taxon>Elliptochloris clade</taxon>
        <taxon>Elliptochloris</taxon>
    </lineage>
</organism>
<evidence type="ECO:0000313" key="3">
    <source>
        <dbReference type="Proteomes" id="UP001445335"/>
    </source>
</evidence>
<reference evidence="2 3" key="1">
    <citation type="journal article" date="2024" name="Nat. Commun.">
        <title>Phylogenomics reveals the evolutionary origins of lichenization in chlorophyte algae.</title>
        <authorList>
            <person name="Puginier C."/>
            <person name="Libourel C."/>
            <person name="Otte J."/>
            <person name="Skaloud P."/>
            <person name="Haon M."/>
            <person name="Grisel S."/>
            <person name="Petersen M."/>
            <person name="Berrin J.G."/>
            <person name="Delaux P.M."/>
            <person name="Dal Grande F."/>
            <person name="Keller J."/>
        </authorList>
    </citation>
    <scope>NUCLEOTIDE SEQUENCE [LARGE SCALE GENOMIC DNA]</scope>
    <source>
        <strain evidence="2 3">SAG 245.80</strain>
    </source>
</reference>
<dbReference type="AlphaFoldDB" id="A0AAW1QL52"/>
<dbReference type="Proteomes" id="UP001445335">
    <property type="component" value="Unassembled WGS sequence"/>
</dbReference>
<accession>A0AAW1QL52</accession>
<sequence length="213" mass="23530">MAEPDATAPLSGLVRFGSVWDGIRRLTWHLKGSHSATANQYCLSLGLFDVAGKFWKANFLLNALVLSEFAAKEPDEWLAELGAFHPGAVELKNLPGCRHGERWWRWRPHSHKTLLQYGRAQEAARERQDKEQAQAEVVVLKQQLAVTKEQLKRQRSNGSGSLQNLESGELRRMRAAAQAVSAVWERCTPVQAGRVWGADASGDCSVQVTGSGA</sequence>
<dbReference type="EMBL" id="JALJOU010000091">
    <property type="protein sequence ID" value="KAK9822153.1"/>
    <property type="molecule type" value="Genomic_DNA"/>
</dbReference>